<evidence type="ECO:0000313" key="4">
    <source>
        <dbReference type="Proteomes" id="UP000193450"/>
    </source>
</evidence>
<dbReference type="Gene3D" id="2.130.10.130">
    <property type="entry name" value="Integrin alpha, N-terminal"/>
    <property type="match status" value="1"/>
</dbReference>
<evidence type="ECO:0000313" key="3">
    <source>
        <dbReference type="EMBL" id="ARN73619.1"/>
    </source>
</evidence>
<dbReference type="InterPro" id="IPR013517">
    <property type="entry name" value="FG-GAP"/>
</dbReference>
<evidence type="ECO:0000256" key="1">
    <source>
        <dbReference type="ARBA" id="ARBA00022729"/>
    </source>
</evidence>
<name>A0A1X9NDJ3_9GAMM</name>
<protein>
    <recommendedName>
        <fullName evidence="5">VCBS repeat-containing protein</fullName>
    </recommendedName>
</protein>
<gene>
    <name evidence="3" type="ORF">BST96_05485</name>
</gene>
<proteinExistence type="predicted"/>
<keyword evidence="4" id="KW-1185">Reference proteome</keyword>
<reference evidence="3 4" key="1">
    <citation type="submission" date="2016-11" db="EMBL/GenBank/DDBJ databases">
        <title>Trade-off between light-utilization and light-protection in marine flavobacteria.</title>
        <authorList>
            <person name="Kumagai Y."/>
        </authorList>
    </citation>
    <scope>NUCLEOTIDE SEQUENCE [LARGE SCALE GENOMIC DNA]</scope>
    <source>
        <strain evidence="3 4">NBRC 107125</strain>
    </source>
</reference>
<dbReference type="PANTHER" id="PTHR44103:SF1">
    <property type="entry name" value="PROPROTEIN CONVERTASE P"/>
    <property type="match status" value="1"/>
</dbReference>
<dbReference type="RefSeq" id="WP_085757733.1">
    <property type="nucleotide sequence ID" value="NZ_CP019343.1"/>
</dbReference>
<feature type="chain" id="PRO_5012417419" description="VCBS repeat-containing protein" evidence="2">
    <location>
        <begin position="21"/>
        <end position="459"/>
    </location>
</feature>
<dbReference type="STRING" id="716816.BST96_05485"/>
<dbReference type="SUPFAM" id="SSF69318">
    <property type="entry name" value="Integrin alpha N-terminal domain"/>
    <property type="match status" value="2"/>
</dbReference>
<evidence type="ECO:0008006" key="5">
    <source>
        <dbReference type="Google" id="ProtNLM"/>
    </source>
</evidence>
<dbReference type="OrthoDB" id="6064584at2"/>
<dbReference type="Proteomes" id="UP000193450">
    <property type="component" value="Chromosome"/>
</dbReference>
<dbReference type="InterPro" id="IPR028994">
    <property type="entry name" value="Integrin_alpha_N"/>
</dbReference>
<dbReference type="KEGG" id="osg:BST96_05485"/>
<feature type="signal peptide" evidence="2">
    <location>
        <begin position="1"/>
        <end position="20"/>
    </location>
</feature>
<dbReference type="Pfam" id="PF13517">
    <property type="entry name" value="FG-GAP_3"/>
    <property type="match status" value="2"/>
</dbReference>
<dbReference type="AlphaFoldDB" id="A0A1X9NDJ3"/>
<organism evidence="3 4">
    <name type="scientific">Oceanicoccus sagamiensis</name>
    <dbReference type="NCBI Taxonomy" id="716816"/>
    <lineage>
        <taxon>Bacteria</taxon>
        <taxon>Pseudomonadati</taxon>
        <taxon>Pseudomonadota</taxon>
        <taxon>Gammaproteobacteria</taxon>
        <taxon>Cellvibrionales</taxon>
        <taxon>Spongiibacteraceae</taxon>
        <taxon>Oceanicoccus</taxon>
    </lineage>
</organism>
<keyword evidence="1 2" id="KW-0732">Signal</keyword>
<accession>A0A1X9NDJ3</accession>
<dbReference type="PANTHER" id="PTHR44103">
    <property type="entry name" value="PROPROTEIN CONVERTASE P"/>
    <property type="match status" value="1"/>
</dbReference>
<evidence type="ECO:0000256" key="2">
    <source>
        <dbReference type="SAM" id="SignalP"/>
    </source>
</evidence>
<sequence length="459" mass="49100">MKLISKVAALSLAIASSYGAAEVPEYSKLTIDADIAGAAFVVDGNLAIGKRPELVVSAFGDVAITPYGPVFPDGGTVTLYQKLGFGRGAALDEKWHKVTIVSEDENITVPNRPTLANVKDCHIEQRFCRNRTDVIVPGGSFFDTFGGQARGSITWWENHWNGNVWLRNDVVTNSPFSYHSVAFDDFNGDGHKDIISVGEDAGNPSAPEDDIIELHLFAGNGDGTFEPAQTVGIGGGGLIEAYDVDGDGDADVVSPQYFGPVSGQPFVPGFARTADVASYVWFENLGDGTFAKHAIGVNEGPGFAIFPVENFRGDGVTRWIATNHTNANIPFPPFALYPEPAVYEFTPGDNPRLPWAVRTLSNPGDFPVEGSVGQSAPGTAKVGYLNDDERLDIAVSGDGSRAVYWMEQQEDGSFITHQLPGSDGNGQAGGPVIADFNRDGKDEIIFGSFDLNSLSIWTR</sequence>
<dbReference type="EMBL" id="CP019343">
    <property type="protein sequence ID" value="ARN73619.1"/>
    <property type="molecule type" value="Genomic_DNA"/>
</dbReference>